<evidence type="ECO:0000256" key="1">
    <source>
        <dbReference type="SAM" id="SignalP"/>
    </source>
</evidence>
<feature type="chain" id="PRO_5046007836" evidence="1">
    <location>
        <begin position="19"/>
        <end position="520"/>
    </location>
</feature>
<dbReference type="EMBL" id="JBHTJR010000051">
    <property type="protein sequence ID" value="MFD0993852.1"/>
    <property type="molecule type" value="Genomic_DNA"/>
</dbReference>
<reference evidence="3" key="1">
    <citation type="journal article" date="2019" name="Int. J. Syst. Evol. Microbiol.">
        <title>The Global Catalogue of Microorganisms (GCM) 10K type strain sequencing project: providing services to taxonomists for standard genome sequencing and annotation.</title>
        <authorList>
            <consortium name="The Broad Institute Genomics Platform"/>
            <consortium name="The Broad Institute Genome Sequencing Center for Infectious Disease"/>
            <person name="Wu L."/>
            <person name="Ma J."/>
        </authorList>
    </citation>
    <scope>NUCLEOTIDE SEQUENCE [LARGE SCALE GENOMIC DNA]</scope>
    <source>
        <strain evidence="3">CCUG 60527</strain>
    </source>
</reference>
<organism evidence="2 3">
    <name type="scientific">Tenacibaculum geojense</name>
    <dbReference type="NCBI Taxonomy" id="915352"/>
    <lineage>
        <taxon>Bacteria</taxon>
        <taxon>Pseudomonadati</taxon>
        <taxon>Bacteroidota</taxon>
        <taxon>Flavobacteriia</taxon>
        <taxon>Flavobacteriales</taxon>
        <taxon>Flavobacteriaceae</taxon>
        <taxon>Tenacibaculum</taxon>
    </lineage>
</organism>
<sequence>MKKLFLLAAILLTYSSFAQSTDLDREYFNVSFVKLPSKPILENDKRTYSLNLNGVTIKGFTKVNKPGTLDLDYKFTGTTSSEVKIEKIKHEKKDDDGNVISTSYTYQAKSKFTSSATLNVINSFNNNSYEQSFQESTDYKSSEFNSYYKAERHYANNKYEIKNNYRNQHRKNIKNRVRNFLNDKYGYQPYKGRDFLWILGSKRHPEHAKHHEAFNNMKEIFSKMKFDKPMTEIEAALAPVITYFEEVIPRYPGTKRKMRKVKYASYYNLANIYYFLDKPEKVKEYGQKIIDNGYDKSDGKKFIRYGDNLANILATNKMTSRHMEIITEDNSNEVSEAPEVAEEPKEKPLLELNKAFLITQKNDTLQVDVETKNIASIGYDVKTVVFDTNGTPVGTRTKKAEGCKEILFVDGLHYKTINFNEASKNSVSIGGGSGKLCKVLFESDKINLYQFNNKELIIVTPGAKNGKSTSSAGFVFGFNKRLKKMAENCPAVIEKVNAKTYKNTSESLLQYCKDLTSCSK</sequence>
<keyword evidence="3" id="KW-1185">Reference proteome</keyword>
<dbReference type="RefSeq" id="WP_386108531.1">
    <property type="nucleotide sequence ID" value="NZ_JBHTJR010000051.1"/>
</dbReference>
<feature type="signal peptide" evidence="1">
    <location>
        <begin position="1"/>
        <end position="18"/>
    </location>
</feature>
<proteinExistence type="predicted"/>
<protein>
    <submittedName>
        <fullName evidence="2">Uncharacterized protein</fullName>
    </submittedName>
</protein>
<evidence type="ECO:0000313" key="2">
    <source>
        <dbReference type="EMBL" id="MFD0993852.1"/>
    </source>
</evidence>
<gene>
    <name evidence="2" type="ORF">ACFQ1U_11595</name>
</gene>
<comment type="caution">
    <text evidence="2">The sequence shown here is derived from an EMBL/GenBank/DDBJ whole genome shotgun (WGS) entry which is preliminary data.</text>
</comment>
<name>A0ABW3JTT8_9FLAO</name>
<accession>A0ABW3JTT8</accession>
<dbReference type="Proteomes" id="UP001597062">
    <property type="component" value="Unassembled WGS sequence"/>
</dbReference>
<evidence type="ECO:0000313" key="3">
    <source>
        <dbReference type="Proteomes" id="UP001597062"/>
    </source>
</evidence>
<keyword evidence="1" id="KW-0732">Signal</keyword>